<reference evidence="1" key="1">
    <citation type="submission" date="2021-01" db="EMBL/GenBank/DDBJ databases">
        <title>Whole genome shotgun sequence of Actinoplanes cyaneus NBRC 14990.</title>
        <authorList>
            <person name="Komaki H."/>
            <person name="Tamura T."/>
        </authorList>
    </citation>
    <scope>NUCLEOTIDE SEQUENCE</scope>
    <source>
        <strain evidence="1">NBRC 14990</strain>
    </source>
</reference>
<dbReference type="Proteomes" id="UP000619479">
    <property type="component" value="Unassembled WGS sequence"/>
</dbReference>
<dbReference type="EMBL" id="BOMH01000104">
    <property type="protein sequence ID" value="GID71188.1"/>
    <property type="molecule type" value="Genomic_DNA"/>
</dbReference>
<protein>
    <submittedName>
        <fullName evidence="1">Uncharacterized protein</fullName>
    </submittedName>
</protein>
<dbReference type="Gene3D" id="3.40.50.720">
    <property type="entry name" value="NAD(P)-binding Rossmann-like Domain"/>
    <property type="match status" value="1"/>
</dbReference>
<comment type="caution">
    <text evidence="1">The sequence shown here is derived from an EMBL/GenBank/DDBJ whole genome shotgun (WGS) entry which is preliminary data.</text>
</comment>
<accession>A0A919IWP8</accession>
<evidence type="ECO:0000313" key="2">
    <source>
        <dbReference type="Proteomes" id="UP000619479"/>
    </source>
</evidence>
<evidence type="ECO:0000313" key="1">
    <source>
        <dbReference type="EMBL" id="GID71188.1"/>
    </source>
</evidence>
<name>A0A919IWP8_9ACTN</name>
<dbReference type="SUPFAM" id="SSF51735">
    <property type="entry name" value="NAD(P)-binding Rossmann-fold domains"/>
    <property type="match status" value="1"/>
</dbReference>
<dbReference type="AlphaFoldDB" id="A0A919IWP8"/>
<proteinExistence type="predicted"/>
<gene>
    <name evidence="1" type="ORF">Acy02nite_90690</name>
</gene>
<sequence>MEPMKRQNVVMTGLGPRFGRGLARVFASHGCNLALFAAQVDQLEELRRRR</sequence>
<keyword evidence="2" id="KW-1185">Reference proteome</keyword>
<organism evidence="1 2">
    <name type="scientific">Actinoplanes cyaneus</name>
    <dbReference type="NCBI Taxonomy" id="52696"/>
    <lineage>
        <taxon>Bacteria</taxon>
        <taxon>Bacillati</taxon>
        <taxon>Actinomycetota</taxon>
        <taxon>Actinomycetes</taxon>
        <taxon>Micromonosporales</taxon>
        <taxon>Micromonosporaceae</taxon>
        <taxon>Actinoplanes</taxon>
    </lineage>
</organism>
<dbReference type="InterPro" id="IPR036291">
    <property type="entry name" value="NAD(P)-bd_dom_sf"/>
</dbReference>